<protein>
    <submittedName>
        <fullName evidence="1">Uncharacterized protein</fullName>
    </submittedName>
</protein>
<sequence length="74" mass="8665">MPMFSRNDLVEIRTMMKFGLQIFTTLSVTFSRLFGNKIRPVVAAQSLQMANFTQLIRRARGVWTKVFWPPCRLN</sequence>
<dbReference type="EMBL" id="AZBU02000008">
    <property type="protein sequence ID" value="TKR66595.1"/>
    <property type="molecule type" value="Genomic_DNA"/>
</dbReference>
<name>A0A4V5ZZ84_STECR</name>
<comment type="caution">
    <text evidence="1">The sequence shown here is derived from an EMBL/GenBank/DDBJ whole genome shotgun (WGS) entry which is preliminary data.</text>
</comment>
<evidence type="ECO:0000313" key="1">
    <source>
        <dbReference type="EMBL" id="TKR66595.1"/>
    </source>
</evidence>
<accession>A0A4V5ZZ84</accession>
<proteinExistence type="predicted"/>
<organism evidence="1 2">
    <name type="scientific">Steinernema carpocapsae</name>
    <name type="common">Entomopathogenic nematode</name>
    <dbReference type="NCBI Taxonomy" id="34508"/>
    <lineage>
        <taxon>Eukaryota</taxon>
        <taxon>Metazoa</taxon>
        <taxon>Ecdysozoa</taxon>
        <taxon>Nematoda</taxon>
        <taxon>Chromadorea</taxon>
        <taxon>Rhabditida</taxon>
        <taxon>Tylenchina</taxon>
        <taxon>Panagrolaimomorpha</taxon>
        <taxon>Strongyloidoidea</taxon>
        <taxon>Steinernematidae</taxon>
        <taxon>Steinernema</taxon>
    </lineage>
</organism>
<dbReference type="AlphaFoldDB" id="A0A4V5ZZ84"/>
<gene>
    <name evidence="1" type="ORF">L596_022869</name>
</gene>
<reference evidence="1 2" key="1">
    <citation type="journal article" date="2015" name="Genome Biol.">
        <title>Comparative genomics of Steinernema reveals deeply conserved gene regulatory networks.</title>
        <authorList>
            <person name="Dillman A.R."/>
            <person name="Macchietto M."/>
            <person name="Porter C.F."/>
            <person name="Rogers A."/>
            <person name="Williams B."/>
            <person name="Antoshechkin I."/>
            <person name="Lee M.M."/>
            <person name="Goodwin Z."/>
            <person name="Lu X."/>
            <person name="Lewis E.E."/>
            <person name="Goodrich-Blair H."/>
            <person name="Stock S.P."/>
            <person name="Adams B.J."/>
            <person name="Sternberg P.W."/>
            <person name="Mortazavi A."/>
        </authorList>
    </citation>
    <scope>NUCLEOTIDE SEQUENCE [LARGE SCALE GENOMIC DNA]</scope>
    <source>
        <strain evidence="1 2">ALL</strain>
    </source>
</reference>
<evidence type="ECO:0000313" key="2">
    <source>
        <dbReference type="Proteomes" id="UP000298663"/>
    </source>
</evidence>
<keyword evidence="2" id="KW-1185">Reference proteome</keyword>
<dbReference type="Proteomes" id="UP000298663">
    <property type="component" value="Unassembled WGS sequence"/>
</dbReference>
<reference evidence="1 2" key="2">
    <citation type="journal article" date="2019" name="G3 (Bethesda)">
        <title>Hybrid Assembly of the Genome of the Entomopathogenic Nematode Steinernema carpocapsae Identifies the X-Chromosome.</title>
        <authorList>
            <person name="Serra L."/>
            <person name="Macchietto M."/>
            <person name="Macias-Munoz A."/>
            <person name="McGill C.J."/>
            <person name="Rodriguez I.M."/>
            <person name="Rodriguez B."/>
            <person name="Murad R."/>
            <person name="Mortazavi A."/>
        </authorList>
    </citation>
    <scope>NUCLEOTIDE SEQUENCE [LARGE SCALE GENOMIC DNA]</scope>
    <source>
        <strain evidence="1 2">ALL</strain>
    </source>
</reference>